<keyword evidence="9" id="KW-0732">Signal</keyword>
<dbReference type="PRINTS" id="PR01023">
    <property type="entry name" value="NAFLGMOTY"/>
</dbReference>
<dbReference type="CDD" id="cd07185">
    <property type="entry name" value="OmpA_C-like"/>
    <property type="match status" value="1"/>
</dbReference>
<evidence type="ECO:0000256" key="7">
    <source>
        <dbReference type="ARBA" id="ARBA00023237"/>
    </source>
</evidence>
<evidence type="ECO:0000256" key="9">
    <source>
        <dbReference type="SAM" id="SignalP"/>
    </source>
</evidence>
<evidence type="ECO:0000256" key="5">
    <source>
        <dbReference type="ARBA" id="ARBA00022692"/>
    </source>
</evidence>
<dbReference type="Gene3D" id="3.30.1330.60">
    <property type="entry name" value="OmpA-like domain"/>
    <property type="match status" value="1"/>
</dbReference>
<comment type="subcellular location">
    <subcellularLocation>
        <location evidence="1">Cell outer membrane</location>
    </subcellularLocation>
</comment>
<keyword evidence="12" id="KW-1185">Reference proteome</keyword>
<dbReference type="GO" id="GO:0015288">
    <property type="term" value="F:porin activity"/>
    <property type="evidence" value="ECO:0007669"/>
    <property type="project" value="TreeGrafter"/>
</dbReference>
<dbReference type="PRINTS" id="PR01021">
    <property type="entry name" value="OMPADOMAIN"/>
</dbReference>
<keyword evidence="7" id="KW-0998">Cell outer membrane</keyword>
<dbReference type="InterPro" id="IPR010130">
    <property type="entry name" value="T1SS_OMP_TolC"/>
</dbReference>
<dbReference type="PANTHER" id="PTHR30026">
    <property type="entry name" value="OUTER MEMBRANE PROTEIN TOLC"/>
    <property type="match status" value="1"/>
</dbReference>
<feature type="signal peptide" evidence="9">
    <location>
        <begin position="1"/>
        <end position="24"/>
    </location>
</feature>
<evidence type="ECO:0000256" key="3">
    <source>
        <dbReference type="ARBA" id="ARBA00022448"/>
    </source>
</evidence>
<dbReference type="SUPFAM" id="SSF56954">
    <property type="entry name" value="Outer membrane efflux proteins (OEP)"/>
    <property type="match status" value="1"/>
</dbReference>
<feature type="domain" description="OmpA-like" evidence="10">
    <location>
        <begin position="481"/>
        <end position="600"/>
    </location>
</feature>
<sequence>MKIKKIASALLVMGMFSHSPVSLAASPETLEKMVEKAVSENPEVQARFHAFKGAEFDESAAKGRYLPNVTVDQTFRNQERLSPNINNTQTPNQQSTLTLRQMIFDGLATPSEVARLDHVAKSRFYELQGQMQGIALDTATAYFDLLRYRRLVTYAQDNFVVHKQIHEKIKSRVEAGVGKKVDLEQATGRLALAEANLLTETSNLFDVTARFQRLVGELPPDNVVEVQMTGDGLAGSADKVLDDAYKQNPNILAAIENIIATENSVSGRKAPFMPRLDLTGRKIIDVNDASRNSTLAADTLEVTASWNLFNGFTDKSNLDSAAQDLNRSHDLRDKACIDTRQLVAIAYNDIRQLSEQVAYRKQHQDSIENARLAYRKQYDIGQRTLLDLLDTENEYFQSRRNYTSAEMDLSTAYARVYAGQGLLLRKLGVTRTDVGEYPREEYMDRETICKAVVPDQLVPDKAALLANAKPWEGEAFKPKAPEKATMKFTPRILFQADSAIILPESYADLDIVYDVVKEWGNDRIEIAGHTDKRKTSKEKYNQVLSEKRAKAVADYLTKKGLDANRFVVKGYGFSQPIAENDPINGNDANRRVEVIRYQQTAE</sequence>
<keyword evidence="4" id="KW-1134">Transmembrane beta strand</keyword>
<dbReference type="STRING" id="492660.SAMN05192566_1053"/>
<dbReference type="SUPFAM" id="SSF103088">
    <property type="entry name" value="OmpA-like"/>
    <property type="match status" value="1"/>
</dbReference>
<dbReference type="InterPro" id="IPR006665">
    <property type="entry name" value="OmpA-like"/>
</dbReference>
<dbReference type="InterPro" id="IPR006664">
    <property type="entry name" value="OMP_bac"/>
</dbReference>
<evidence type="ECO:0000256" key="8">
    <source>
        <dbReference type="PROSITE-ProRule" id="PRU00473"/>
    </source>
</evidence>
<dbReference type="Gene3D" id="1.20.1600.10">
    <property type="entry name" value="Outer membrane efflux proteins (OEP)"/>
    <property type="match status" value="1"/>
</dbReference>
<evidence type="ECO:0000256" key="2">
    <source>
        <dbReference type="ARBA" id="ARBA00007613"/>
    </source>
</evidence>
<dbReference type="InterPro" id="IPR003423">
    <property type="entry name" value="OMP_efflux"/>
</dbReference>
<dbReference type="NCBIfam" id="TIGR01844">
    <property type="entry name" value="type_I_sec_TolC"/>
    <property type="match status" value="1"/>
</dbReference>
<evidence type="ECO:0000256" key="4">
    <source>
        <dbReference type="ARBA" id="ARBA00022452"/>
    </source>
</evidence>
<dbReference type="AlphaFoldDB" id="A0A1G9BB11"/>
<keyword evidence="3" id="KW-0813">Transport</keyword>
<evidence type="ECO:0000256" key="6">
    <source>
        <dbReference type="ARBA" id="ARBA00023136"/>
    </source>
</evidence>
<dbReference type="Proteomes" id="UP000198629">
    <property type="component" value="Unassembled WGS sequence"/>
</dbReference>
<comment type="similarity">
    <text evidence="2">Belongs to the outer membrane factor (OMF) (TC 1.B.17) family.</text>
</comment>
<gene>
    <name evidence="11" type="ORF">SAMN05192566_1053</name>
</gene>
<name>A0A1G9BB11_9PROT</name>
<dbReference type="GO" id="GO:1990281">
    <property type="term" value="C:efflux pump complex"/>
    <property type="evidence" value="ECO:0007669"/>
    <property type="project" value="TreeGrafter"/>
</dbReference>
<accession>A0A1G9BB11</accession>
<protein>
    <submittedName>
        <fullName evidence="11">Outer membrane protein, adhesin transport system</fullName>
    </submittedName>
</protein>
<feature type="chain" id="PRO_5011574980" evidence="9">
    <location>
        <begin position="25"/>
        <end position="602"/>
    </location>
</feature>
<keyword evidence="6 8" id="KW-0472">Membrane</keyword>
<dbReference type="Pfam" id="PF00691">
    <property type="entry name" value="OmpA"/>
    <property type="match status" value="1"/>
</dbReference>
<organism evidence="11 12">
    <name type="scientific">Methylophilus rhizosphaerae</name>
    <dbReference type="NCBI Taxonomy" id="492660"/>
    <lineage>
        <taxon>Bacteria</taxon>
        <taxon>Pseudomonadati</taxon>
        <taxon>Pseudomonadota</taxon>
        <taxon>Betaproteobacteria</taxon>
        <taxon>Nitrosomonadales</taxon>
        <taxon>Methylophilaceae</taxon>
        <taxon>Methylophilus</taxon>
    </lineage>
</organism>
<dbReference type="EMBL" id="FNFX01000002">
    <property type="protein sequence ID" value="SDK36075.1"/>
    <property type="molecule type" value="Genomic_DNA"/>
</dbReference>
<dbReference type="InterPro" id="IPR051906">
    <property type="entry name" value="TolC-like"/>
</dbReference>
<dbReference type="PANTHER" id="PTHR30026:SF22">
    <property type="entry name" value="OUTER MEMBRANE EFFLUX PROTEIN"/>
    <property type="match status" value="1"/>
</dbReference>
<evidence type="ECO:0000313" key="12">
    <source>
        <dbReference type="Proteomes" id="UP000198629"/>
    </source>
</evidence>
<keyword evidence="5" id="KW-0812">Transmembrane</keyword>
<reference evidence="12" key="1">
    <citation type="submission" date="2016-10" db="EMBL/GenBank/DDBJ databases">
        <authorList>
            <person name="Varghese N."/>
            <person name="Submissions S."/>
        </authorList>
    </citation>
    <scope>NUCLEOTIDE SEQUENCE [LARGE SCALE GENOMIC DNA]</scope>
    <source>
        <strain evidence="12">CBMB127</strain>
    </source>
</reference>
<dbReference type="GO" id="GO:0015562">
    <property type="term" value="F:efflux transmembrane transporter activity"/>
    <property type="evidence" value="ECO:0007669"/>
    <property type="project" value="InterPro"/>
</dbReference>
<dbReference type="GO" id="GO:0009279">
    <property type="term" value="C:cell outer membrane"/>
    <property type="evidence" value="ECO:0007669"/>
    <property type="project" value="UniProtKB-SubCell"/>
</dbReference>
<evidence type="ECO:0000313" key="11">
    <source>
        <dbReference type="EMBL" id="SDK36075.1"/>
    </source>
</evidence>
<proteinExistence type="inferred from homology"/>
<dbReference type="InterPro" id="IPR036737">
    <property type="entry name" value="OmpA-like_sf"/>
</dbReference>
<dbReference type="PROSITE" id="PS51123">
    <property type="entry name" value="OMPA_2"/>
    <property type="match status" value="1"/>
</dbReference>
<dbReference type="Pfam" id="PF02321">
    <property type="entry name" value="OEP"/>
    <property type="match status" value="2"/>
</dbReference>
<evidence type="ECO:0000256" key="1">
    <source>
        <dbReference type="ARBA" id="ARBA00004442"/>
    </source>
</evidence>
<dbReference type="OrthoDB" id="9814637at2"/>
<evidence type="ECO:0000259" key="10">
    <source>
        <dbReference type="PROSITE" id="PS51123"/>
    </source>
</evidence>
<dbReference type="RefSeq" id="WP_091471067.1">
    <property type="nucleotide sequence ID" value="NZ_FNFX01000002.1"/>
</dbReference>